<dbReference type="AlphaFoldDB" id="A0A8S1JGC9"/>
<dbReference type="InterPro" id="IPR011990">
    <property type="entry name" value="TPR-like_helical_dom_sf"/>
</dbReference>
<dbReference type="InterPro" id="IPR050869">
    <property type="entry name" value="H3K4_H4K5_MeTrfase"/>
</dbReference>
<reference evidence="8" key="1">
    <citation type="submission" date="2020-12" db="EMBL/GenBank/DDBJ databases">
        <authorList>
            <person name="Iha C."/>
        </authorList>
    </citation>
    <scope>NUCLEOTIDE SEQUENCE</scope>
</reference>
<keyword evidence="2 4" id="KW-0863">Zinc-finger</keyword>
<feature type="domain" description="SET" evidence="6">
    <location>
        <begin position="51"/>
        <end position="250"/>
    </location>
</feature>
<dbReference type="Gene3D" id="6.10.140.2220">
    <property type="match status" value="1"/>
</dbReference>
<evidence type="ECO:0000313" key="8">
    <source>
        <dbReference type="EMBL" id="CAD7705179.1"/>
    </source>
</evidence>
<dbReference type="Proteomes" id="UP000708148">
    <property type="component" value="Unassembled WGS sequence"/>
</dbReference>
<evidence type="ECO:0008006" key="10">
    <source>
        <dbReference type="Google" id="ProtNLM"/>
    </source>
</evidence>
<evidence type="ECO:0000259" key="6">
    <source>
        <dbReference type="PROSITE" id="PS50280"/>
    </source>
</evidence>
<gene>
    <name evidence="8" type="ORF">OSTQU699_LOCUS10534</name>
</gene>
<dbReference type="OrthoDB" id="265717at2759"/>
<comment type="caution">
    <text evidence="8">The sequence shown here is derived from an EMBL/GenBank/DDBJ whole genome shotgun (WGS) entry which is preliminary data.</text>
</comment>
<keyword evidence="3" id="KW-0862">Zinc</keyword>
<evidence type="ECO:0000256" key="3">
    <source>
        <dbReference type="ARBA" id="ARBA00022833"/>
    </source>
</evidence>
<dbReference type="PANTHER" id="PTHR12197">
    <property type="entry name" value="HISTONE-LYSINE N-METHYLTRANSFERASE SMYD"/>
    <property type="match status" value="1"/>
</dbReference>
<dbReference type="Gene3D" id="1.25.40.10">
    <property type="entry name" value="Tetratricopeptide repeat domain"/>
    <property type="match status" value="1"/>
</dbReference>
<evidence type="ECO:0000256" key="2">
    <source>
        <dbReference type="ARBA" id="ARBA00022771"/>
    </source>
</evidence>
<organism evidence="8 9">
    <name type="scientific">Ostreobium quekettii</name>
    <dbReference type="NCBI Taxonomy" id="121088"/>
    <lineage>
        <taxon>Eukaryota</taxon>
        <taxon>Viridiplantae</taxon>
        <taxon>Chlorophyta</taxon>
        <taxon>core chlorophytes</taxon>
        <taxon>Ulvophyceae</taxon>
        <taxon>TCBD clade</taxon>
        <taxon>Bryopsidales</taxon>
        <taxon>Ostreobineae</taxon>
        <taxon>Ostreobiaceae</taxon>
        <taxon>Ostreobium</taxon>
    </lineage>
</organism>
<dbReference type="SUPFAM" id="SSF82199">
    <property type="entry name" value="SET domain"/>
    <property type="match status" value="1"/>
</dbReference>
<dbReference type="SMART" id="SM00317">
    <property type="entry name" value="SET"/>
    <property type="match status" value="1"/>
</dbReference>
<sequence length="561" mass="63093">MGEDLGPVRLRESQQKGRHLVAGPAFLPGAVVLSRAPYQAVLYDDQVPRRCGFCFRAGAGLRRCGRSKFARYDSLDHQRRDWEDGYREECAALRRVAPRVPPATVRLAARVFWKRMRQAREGEVEDKWDASEAIDGLTSHWEKIDNKRKVMYAQMAVTTREFMRAAMQGTDESALPEVKEIALMLARFACNNHTICDDEQSPVGVGIYPLMALVNHSNTPNCVQAYKGKQLEFRAVRRIEPGEEVTISYIDLLSTHQERREALMHNYFFDIDEVQRPVSASPEVGKNSLEKTWLLDGRRVALTVHGRNDGYWKNADTTDRALTEILFDNGKERVQLGGLMALMKTNDDDSYGHDEPDNGASRGDSLEHGDEDDDYVAVDMWGPRLHDIDASHLESIACQAASLVIMLRRGDALTKRQDFRAAMRALSTVRDLASGPLFPSYFLGPCHILQVEAAKKFLRAAMDEGSSWEAALQSARFLKAPYSKVYPSVWPNMGLHWAIMAKLELFCGDPAVAARIADKGARVLQITHGDSSVLEDALRLRYDAERCLAEAKRSEDDEVDC</sequence>
<evidence type="ECO:0000259" key="7">
    <source>
        <dbReference type="PROSITE" id="PS50865"/>
    </source>
</evidence>
<dbReference type="Pfam" id="PF00856">
    <property type="entry name" value="SET"/>
    <property type="match status" value="1"/>
</dbReference>
<dbReference type="GO" id="GO:0008270">
    <property type="term" value="F:zinc ion binding"/>
    <property type="evidence" value="ECO:0007669"/>
    <property type="project" value="UniProtKB-KW"/>
</dbReference>
<dbReference type="GO" id="GO:0005634">
    <property type="term" value="C:nucleus"/>
    <property type="evidence" value="ECO:0007669"/>
    <property type="project" value="TreeGrafter"/>
</dbReference>
<evidence type="ECO:0000256" key="1">
    <source>
        <dbReference type="ARBA" id="ARBA00022723"/>
    </source>
</evidence>
<protein>
    <recommendedName>
        <fullName evidence="10">SET domain-containing protein</fullName>
    </recommendedName>
</protein>
<name>A0A8S1JGC9_9CHLO</name>
<dbReference type="PROSITE" id="PS50865">
    <property type="entry name" value="ZF_MYND_2"/>
    <property type="match status" value="1"/>
</dbReference>
<dbReference type="InterPro" id="IPR002893">
    <property type="entry name" value="Znf_MYND"/>
</dbReference>
<dbReference type="Gene3D" id="2.170.270.10">
    <property type="entry name" value="SET domain"/>
    <property type="match status" value="1"/>
</dbReference>
<accession>A0A8S1JGC9</accession>
<keyword evidence="9" id="KW-1185">Reference proteome</keyword>
<feature type="compositionally biased region" description="Basic and acidic residues" evidence="5">
    <location>
        <begin position="345"/>
        <end position="356"/>
    </location>
</feature>
<dbReference type="PROSITE" id="PS50280">
    <property type="entry name" value="SET"/>
    <property type="match status" value="1"/>
</dbReference>
<evidence type="ECO:0000313" key="9">
    <source>
        <dbReference type="Proteomes" id="UP000708148"/>
    </source>
</evidence>
<dbReference type="InterPro" id="IPR001214">
    <property type="entry name" value="SET_dom"/>
</dbReference>
<proteinExistence type="predicted"/>
<evidence type="ECO:0000256" key="4">
    <source>
        <dbReference type="PROSITE-ProRule" id="PRU00134"/>
    </source>
</evidence>
<keyword evidence="1" id="KW-0479">Metal-binding</keyword>
<dbReference type="InterPro" id="IPR046341">
    <property type="entry name" value="SET_dom_sf"/>
</dbReference>
<dbReference type="Gene3D" id="1.10.220.160">
    <property type="match status" value="1"/>
</dbReference>
<feature type="domain" description="MYND-type" evidence="7">
    <location>
        <begin position="51"/>
        <end position="90"/>
    </location>
</feature>
<dbReference type="EMBL" id="CAJHUC010003043">
    <property type="protein sequence ID" value="CAD7705179.1"/>
    <property type="molecule type" value="Genomic_DNA"/>
</dbReference>
<evidence type="ECO:0000256" key="5">
    <source>
        <dbReference type="SAM" id="MobiDB-lite"/>
    </source>
</evidence>
<dbReference type="PANTHER" id="PTHR12197:SF251">
    <property type="entry name" value="EG:BACR7C10.4 PROTEIN"/>
    <property type="match status" value="1"/>
</dbReference>
<feature type="region of interest" description="Disordered" evidence="5">
    <location>
        <begin position="345"/>
        <end position="370"/>
    </location>
</feature>